<feature type="compositionally biased region" description="Low complexity" evidence="1">
    <location>
        <begin position="117"/>
        <end position="127"/>
    </location>
</feature>
<feature type="region of interest" description="Disordered" evidence="1">
    <location>
        <begin position="1"/>
        <end position="138"/>
    </location>
</feature>
<feature type="compositionally biased region" description="Basic and acidic residues" evidence="1">
    <location>
        <begin position="53"/>
        <end position="85"/>
    </location>
</feature>
<protein>
    <submittedName>
        <fullName evidence="2">Uncharacterized protein</fullName>
    </submittedName>
</protein>
<organism evidence="2 3">
    <name type="scientific">Parendozoicomonas callyspongiae</name>
    <dbReference type="NCBI Taxonomy" id="2942213"/>
    <lineage>
        <taxon>Bacteria</taxon>
        <taxon>Pseudomonadati</taxon>
        <taxon>Pseudomonadota</taxon>
        <taxon>Gammaproteobacteria</taxon>
        <taxon>Oceanospirillales</taxon>
        <taxon>Endozoicomonadaceae</taxon>
        <taxon>Parendozoicomonas</taxon>
    </lineage>
</organism>
<sequence length="591" mass="65736">MPKPVGSELHSQGHELPLRQQVEHKKGAGAKVEAKSQVAKSKTVQGKPVQDSRLSDREIENLLADARQESVRVRERQVSESERSDISSSDESGVAGLLAETMDDVSERPAADRKGSDSGFSSGVSSDTESMGGWEDISGERLSKQDKGYLWEKKQHIQGMASSLAVLNNDDLEMCQELWKEVRLYLQDAHELNKDEVLLRTDIVSLRHQLREKLLSMDSLHRGWLVNSSNKNRESMQEFVRGLMLEAFRILPAELQHHIHLADEGTTPEKNITGLLLLSSGVGPQMFPSEDDCQLFRKMCLEEVMDQLAASPSAVATVEKVVDSLGHEQATDCVSALLVLRDALSDEIFSSPQELKDCKKLCWEKALDKIINPQQDIKDLAVADDLLDAIDSDDESRNWGKSLQEMRSQYDQTGQVVICRQCEVDLVRQNMVLKEEGRSVADNAKARANPDSKEEKAAVLASMQQFVQGLEAEQGMQMLSVLNQTLFNSMSSIAEIAVKEKMGQWGVMGIERDNCQHGIEVDKDKDGTVNMKLTLVARPKVLPNLAPSIIVVYEGNSKVQMVRHVTIKPGQDIIISSPKISLNLEQGKVYK</sequence>
<dbReference type="Proteomes" id="UP001203338">
    <property type="component" value="Unassembled WGS sequence"/>
</dbReference>
<keyword evidence="3" id="KW-1185">Reference proteome</keyword>
<dbReference type="RefSeq" id="WP_249698379.1">
    <property type="nucleotide sequence ID" value="NZ_JAMFLX010000005.1"/>
</dbReference>
<dbReference type="EMBL" id="JAMFLX010000005">
    <property type="protein sequence ID" value="MCL6269377.1"/>
    <property type="molecule type" value="Genomic_DNA"/>
</dbReference>
<gene>
    <name evidence="2" type="ORF">M3P05_05380</name>
</gene>
<reference evidence="2 3" key="1">
    <citation type="submission" date="2022-05" db="EMBL/GenBank/DDBJ databases">
        <authorList>
            <person name="Park J.-S."/>
        </authorList>
    </citation>
    <scope>NUCLEOTIDE SEQUENCE [LARGE SCALE GENOMIC DNA]</scope>
    <source>
        <strain evidence="2 3">2012CJ34-2</strain>
    </source>
</reference>
<evidence type="ECO:0000313" key="3">
    <source>
        <dbReference type="Proteomes" id="UP001203338"/>
    </source>
</evidence>
<evidence type="ECO:0000256" key="1">
    <source>
        <dbReference type="SAM" id="MobiDB-lite"/>
    </source>
</evidence>
<feature type="compositionally biased region" description="Basic and acidic residues" evidence="1">
    <location>
        <begin position="105"/>
        <end position="116"/>
    </location>
</feature>
<feature type="compositionally biased region" description="Basic and acidic residues" evidence="1">
    <location>
        <begin position="11"/>
        <end position="26"/>
    </location>
</feature>
<proteinExistence type="predicted"/>
<comment type="caution">
    <text evidence="2">The sequence shown here is derived from an EMBL/GenBank/DDBJ whole genome shotgun (WGS) entry which is preliminary data.</text>
</comment>
<name>A0ABT0PF34_9GAMM</name>
<evidence type="ECO:0000313" key="2">
    <source>
        <dbReference type="EMBL" id="MCL6269377.1"/>
    </source>
</evidence>
<accession>A0ABT0PF34</accession>